<keyword evidence="2" id="KW-1185">Reference proteome</keyword>
<organism evidence="1 2">
    <name type="scientific">Aspergillus candidus</name>
    <dbReference type="NCBI Taxonomy" id="41067"/>
    <lineage>
        <taxon>Eukaryota</taxon>
        <taxon>Fungi</taxon>
        <taxon>Dikarya</taxon>
        <taxon>Ascomycota</taxon>
        <taxon>Pezizomycotina</taxon>
        <taxon>Eurotiomycetes</taxon>
        <taxon>Eurotiomycetidae</taxon>
        <taxon>Eurotiales</taxon>
        <taxon>Aspergillaceae</taxon>
        <taxon>Aspergillus</taxon>
        <taxon>Aspergillus subgen. Circumdati</taxon>
    </lineage>
</organism>
<proteinExistence type="predicted"/>
<reference evidence="1 2" key="1">
    <citation type="submission" date="2017-12" db="EMBL/GenBank/DDBJ databases">
        <authorList>
            <consortium name="DOE Joint Genome Institute"/>
            <person name="Haridas S."/>
            <person name="Kjaerbolling I."/>
            <person name="Vesth T.C."/>
            <person name="Frisvad J.C."/>
            <person name="Nybo J.L."/>
            <person name="Theobald S."/>
            <person name="Kuo A."/>
            <person name="Bowyer P."/>
            <person name="Matsuda Y."/>
            <person name="Mondo S."/>
            <person name="Lyhne E.K."/>
            <person name="Kogle M.E."/>
            <person name="Clum A."/>
            <person name="Lipzen A."/>
            <person name="Salamov A."/>
            <person name="Ngan C.Y."/>
            <person name="Daum C."/>
            <person name="Chiniquy J."/>
            <person name="Barry K."/>
            <person name="LaButti K."/>
            <person name="Simmons B.A."/>
            <person name="Magnuson J.K."/>
            <person name="Mortensen U.H."/>
            <person name="Larsen T.O."/>
            <person name="Grigoriev I.V."/>
            <person name="Baker S.E."/>
            <person name="Andersen M.R."/>
            <person name="Nordberg H.P."/>
            <person name="Cantor M.N."/>
            <person name="Hua S.X."/>
        </authorList>
    </citation>
    <scope>NUCLEOTIDE SEQUENCE [LARGE SCALE GENOMIC DNA]</scope>
    <source>
        <strain evidence="1 2">CBS 102.13</strain>
    </source>
</reference>
<accession>A0A2I2FE41</accession>
<dbReference type="AlphaFoldDB" id="A0A2I2FE41"/>
<sequence>MAAANPQGDELFIPDSPHYKFYFVFVLPDQNFPSLELLFQCLGLLRTRLYEVFDSKESIKAEDGDMILEVDAYEPTRESAVRAATFAIERGIRNWDFEIQVMGRIMYPKNLEFRM</sequence>
<dbReference type="GeneID" id="36523499"/>
<gene>
    <name evidence="1" type="ORF">BDW47DRAFT_125129</name>
</gene>
<dbReference type="EMBL" id="KZ559133">
    <property type="protein sequence ID" value="PLB38908.1"/>
    <property type="molecule type" value="Genomic_DNA"/>
</dbReference>
<evidence type="ECO:0000313" key="2">
    <source>
        <dbReference type="Proteomes" id="UP000234585"/>
    </source>
</evidence>
<name>A0A2I2FE41_ASPCN</name>
<dbReference type="RefSeq" id="XP_024672920.1">
    <property type="nucleotide sequence ID" value="XM_024816339.1"/>
</dbReference>
<dbReference type="Proteomes" id="UP000234585">
    <property type="component" value="Unassembled WGS sequence"/>
</dbReference>
<evidence type="ECO:0000313" key="1">
    <source>
        <dbReference type="EMBL" id="PLB38908.1"/>
    </source>
</evidence>
<dbReference type="OrthoDB" id="4449195at2759"/>
<protein>
    <submittedName>
        <fullName evidence="1">Uncharacterized protein</fullName>
    </submittedName>
</protein>